<evidence type="ECO:0000256" key="1">
    <source>
        <dbReference type="SAM" id="MobiDB-lite"/>
    </source>
</evidence>
<reference evidence="2" key="1">
    <citation type="journal article" date="2020" name="Mol. Plant Microbe Interact.">
        <title>Genome Sequence of the Biocontrol Agent Coniothyrium minitans strain Conio (IMI 134523).</title>
        <authorList>
            <person name="Patel D."/>
            <person name="Shittu T.A."/>
            <person name="Baroncelli R."/>
            <person name="Muthumeenakshi S."/>
            <person name="Osborne T.H."/>
            <person name="Janganan T.K."/>
            <person name="Sreenivasaprasad S."/>
        </authorList>
    </citation>
    <scope>NUCLEOTIDE SEQUENCE</scope>
    <source>
        <strain evidence="2">Conio</strain>
    </source>
</reference>
<proteinExistence type="predicted"/>
<feature type="region of interest" description="Disordered" evidence="1">
    <location>
        <begin position="1"/>
        <end position="81"/>
    </location>
</feature>
<name>A0A9P6GPP1_9PLEO</name>
<feature type="compositionally biased region" description="Pro residues" evidence="1">
    <location>
        <begin position="48"/>
        <end position="74"/>
    </location>
</feature>
<protein>
    <submittedName>
        <fullName evidence="2">Uncharacterized protein</fullName>
    </submittedName>
</protein>
<comment type="caution">
    <text evidence="2">The sequence shown here is derived from an EMBL/GenBank/DDBJ whole genome shotgun (WGS) entry which is preliminary data.</text>
</comment>
<organism evidence="2 3">
    <name type="scientific">Paraphaeosphaeria minitans</name>
    <dbReference type="NCBI Taxonomy" id="565426"/>
    <lineage>
        <taxon>Eukaryota</taxon>
        <taxon>Fungi</taxon>
        <taxon>Dikarya</taxon>
        <taxon>Ascomycota</taxon>
        <taxon>Pezizomycotina</taxon>
        <taxon>Dothideomycetes</taxon>
        <taxon>Pleosporomycetidae</taxon>
        <taxon>Pleosporales</taxon>
        <taxon>Massarineae</taxon>
        <taxon>Didymosphaeriaceae</taxon>
        <taxon>Paraphaeosphaeria</taxon>
    </lineage>
</organism>
<evidence type="ECO:0000313" key="3">
    <source>
        <dbReference type="Proteomes" id="UP000756921"/>
    </source>
</evidence>
<dbReference type="EMBL" id="WJXW01000002">
    <property type="protein sequence ID" value="KAF9739577.1"/>
    <property type="molecule type" value="Genomic_DNA"/>
</dbReference>
<accession>A0A9P6GPP1</accession>
<evidence type="ECO:0000313" key="2">
    <source>
        <dbReference type="EMBL" id="KAF9739577.1"/>
    </source>
</evidence>
<sequence length="217" mass="23638">MHPQAMHPPSPSPSPPPQPQPSPSRLRSPKTDACLSLTSGRLLLASPPSSPRHPPLPSSSPSPLPSLPSPPPLWNPSRTRQRPPHVVSRWRYLSVHFPSFLNLAVGVLALTPQTLFLRPPSTDCKLGPPPTIYCMRRAILLHHTPVRSCMLTAPVAIVIPSPLCTSSAPVSSRFRRARLCSTSTIPSSNHSSRNCRPLERNRHTPPSAQAERCIAIP</sequence>
<gene>
    <name evidence="2" type="ORF">PMIN01_02211</name>
</gene>
<dbReference type="AlphaFoldDB" id="A0A9P6GPP1"/>
<dbReference type="Proteomes" id="UP000756921">
    <property type="component" value="Unassembled WGS sequence"/>
</dbReference>
<keyword evidence="3" id="KW-1185">Reference proteome</keyword>
<feature type="compositionally biased region" description="Pro residues" evidence="1">
    <location>
        <begin position="1"/>
        <end position="22"/>
    </location>
</feature>
<feature type="region of interest" description="Disordered" evidence="1">
    <location>
        <begin position="185"/>
        <end position="210"/>
    </location>
</feature>